<feature type="transmembrane region" description="Helical" evidence="1">
    <location>
        <begin position="70"/>
        <end position="89"/>
    </location>
</feature>
<dbReference type="InterPro" id="IPR003004">
    <property type="entry name" value="GspF/PilC"/>
</dbReference>
<protein>
    <submittedName>
        <fullName evidence="2">Type II secretion system F family protein</fullName>
    </submittedName>
</protein>
<feature type="non-terminal residue" evidence="2">
    <location>
        <position position="160"/>
    </location>
</feature>
<proteinExistence type="predicted"/>
<keyword evidence="1" id="KW-1133">Transmembrane helix</keyword>
<gene>
    <name evidence="2" type="ORF">SHY70_12225</name>
</gene>
<dbReference type="Proteomes" id="UP001270004">
    <property type="component" value="Unassembled WGS sequence"/>
</dbReference>
<dbReference type="PANTHER" id="PTHR30012">
    <property type="entry name" value="GENERAL SECRETION PATHWAY PROTEIN"/>
    <property type="match status" value="1"/>
</dbReference>
<accession>A0AAW9DJR1</accession>
<dbReference type="EMBL" id="JAWWZK010000256">
    <property type="protein sequence ID" value="MDX5039017.1"/>
    <property type="molecule type" value="Genomic_DNA"/>
</dbReference>
<evidence type="ECO:0000256" key="1">
    <source>
        <dbReference type="SAM" id="Phobius"/>
    </source>
</evidence>
<organism evidence="2 3">
    <name type="scientific">Streptococcus suis</name>
    <dbReference type="NCBI Taxonomy" id="1307"/>
    <lineage>
        <taxon>Bacteria</taxon>
        <taxon>Bacillati</taxon>
        <taxon>Bacillota</taxon>
        <taxon>Bacilli</taxon>
        <taxon>Lactobacillales</taxon>
        <taxon>Streptococcaceae</taxon>
        <taxon>Streptococcus</taxon>
    </lineage>
</organism>
<dbReference type="PANTHER" id="PTHR30012:SF0">
    <property type="entry name" value="TYPE II SECRETION SYSTEM PROTEIN F-RELATED"/>
    <property type="match status" value="1"/>
</dbReference>
<keyword evidence="1" id="KW-0472">Membrane</keyword>
<dbReference type="AlphaFoldDB" id="A0AAW9DJR1"/>
<evidence type="ECO:0000313" key="3">
    <source>
        <dbReference type="Proteomes" id="UP001270004"/>
    </source>
</evidence>
<keyword evidence="1" id="KW-0812">Transmembrane</keyword>
<feature type="non-terminal residue" evidence="2">
    <location>
        <position position="1"/>
    </location>
</feature>
<comment type="caution">
    <text evidence="2">The sequence shown here is derived from an EMBL/GenBank/DDBJ whole genome shotgun (WGS) entry which is preliminary data.</text>
</comment>
<sequence length="160" mass="17781">HGNTSLSLSHIQSYLENVSKVRKKLIEVATYPIILLGFLLLIMLGLKNYLLPQLEEGNAATVLINHLPTIFLSLSGLSLVAVLAGMVWFRKTSKIKAFSCLAALPFFGKLIQTYLTAYYAREWGSLIGQGLDLPQIVGLMQEQQSQLFREIGQDLEQSLS</sequence>
<name>A0AAW9DJR1_STRSU</name>
<reference evidence="2" key="1">
    <citation type="submission" date="2023-11" db="EMBL/GenBank/DDBJ databases">
        <title>Antimicrobial resistance in invasive Streptococcus suis isolated in Spain and the associated genetic mechanisms.</title>
        <authorList>
            <person name="Uruen C."/>
            <person name="Arenas J.A."/>
        </authorList>
    </citation>
    <scope>NUCLEOTIDE SEQUENCE</scope>
    <source>
        <strain evidence="2">Ss_70</strain>
    </source>
</reference>
<feature type="transmembrane region" description="Helical" evidence="1">
    <location>
        <begin position="28"/>
        <end position="50"/>
    </location>
</feature>
<evidence type="ECO:0000313" key="2">
    <source>
        <dbReference type="EMBL" id="MDX5039017.1"/>
    </source>
</evidence>